<dbReference type="Pfam" id="PF02311">
    <property type="entry name" value="AraC_binding"/>
    <property type="match status" value="1"/>
</dbReference>
<gene>
    <name evidence="5" type="ORF">EHS13_25670</name>
</gene>
<dbReference type="SMART" id="SM00342">
    <property type="entry name" value="HTH_ARAC"/>
    <property type="match status" value="1"/>
</dbReference>
<evidence type="ECO:0000259" key="4">
    <source>
        <dbReference type="PROSITE" id="PS01124"/>
    </source>
</evidence>
<dbReference type="PROSITE" id="PS00041">
    <property type="entry name" value="HTH_ARAC_FAMILY_1"/>
    <property type="match status" value="1"/>
</dbReference>
<dbReference type="EMBL" id="CP034235">
    <property type="protein sequence ID" value="QGQ98040.1"/>
    <property type="molecule type" value="Genomic_DNA"/>
</dbReference>
<evidence type="ECO:0000256" key="3">
    <source>
        <dbReference type="ARBA" id="ARBA00023163"/>
    </source>
</evidence>
<evidence type="ECO:0000313" key="5">
    <source>
        <dbReference type="EMBL" id="QGQ98040.1"/>
    </source>
</evidence>
<dbReference type="InterPro" id="IPR009057">
    <property type="entry name" value="Homeodomain-like_sf"/>
</dbReference>
<dbReference type="Proteomes" id="UP000426246">
    <property type="component" value="Chromosome"/>
</dbReference>
<dbReference type="SUPFAM" id="SSF51215">
    <property type="entry name" value="Regulatory protein AraC"/>
    <property type="match status" value="1"/>
</dbReference>
<keyword evidence="1" id="KW-0805">Transcription regulation</keyword>
<evidence type="ECO:0000313" key="6">
    <source>
        <dbReference type="Proteomes" id="UP000426246"/>
    </source>
</evidence>
<proteinExistence type="predicted"/>
<dbReference type="PANTHER" id="PTHR43280">
    <property type="entry name" value="ARAC-FAMILY TRANSCRIPTIONAL REGULATOR"/>
    <property type="match status" value="1"/>
</dbReference>
<dbReference type="Gene3D" id="1.10.10.60">
    <property type="entry name" value="Homeodomain-like"/>
    <property type="match status" value="2"/>
</dbReference>
<dbReference type="OrthoDB" id="9813413at2"/>
<dbReference type="PROSITE" id="PS01124">
    <property type="entry name" value="HTH_ARAC_FAMILY_2"/>
    <property type="match status" value="1"/>
</dbReference>
<dbReference type="InterPro" id="IPR018060">
    <property type="entry name" value="HTH_AraC"/>
</dbReference>
<dbReference type="PANTHER" id="PTHR43280:SF2">
    <property type="entry name" value="HTH-TYPE TRANSCRIPTIONAL REGULATOR EXSA"/>
    <property type="match status" value="1"/>
</dbReference>
<evidence type="ECO:0000256" key="1">
    <source>
        <dbReference type="ARBA" id="ARBA00023015"/>
    </source>
</evidence>
<dbReference type="Pfam" id="PF12833">
    <property type="entry name" value="HTH_18"/>
    <property type="match status" value="1"/>
</dbReference>
<keyword evidence="3" id="KW-0804">Transcription</keyword>
<sequence>MNGNDIHNSVQPFGQRIELDLCFFGNQVCEPGHFWGPGIRQHYIFHYVHSGKGIMRIGDQIYNINQGQGFLICPDTIIYYKADDDDPWTYTWVGFQGLYAKAYLERAQLSRTKPIFYTHGNLWFEGFLDEMVKAKNIERNSDVGLQSIMYRFFAELILTAPELKEVPTPAHTKEAYIRKAIEYLEIHYSQKISVLNIAQFVGLDRTYLSSLFKEKLGLSLQIYLLQFRMNRAKELLLNQDLTIGDISRSVGYTDPLLFSKMFKKINRVSPKAYRESPDVPVID</sequence>
<organism evidence="5 6">
    <name type="scientific">Paenibacillus psychroresistens</name>
    <dbReference type="NCBI Taxonomy" id="1778678"/>
    <lineage>
        <taxon>Bacteria</taxon>
        <taxon>Bacillati</taxon>
        <taxon>Bacillota</taxon>
        <taxon>Bacilli</taxon>
        <taxon>Bacillales</taxon>
        <taxon>Paenibacillaceae</taxon>
        <taxon>Paenibacillus</taxon>
    </lineage>
</organism>
<dbReference type="RefSeq" id="WP_155703133.1">
    <property type="nucleotide sequence ID" value="NZ_CP034235.1"/>
</dbReference>
<dbReference type="GO" id="GO:0003700">
    <property type="term" value="F:DNA-binding transcription factor activity"/>
    <property type="evidence" value="ECO:0007669"/>
    <property type="project" value="InterPro"/>
</dbReference>
<feature type="domain" description="HTH araC/xylS-type" evidence="4">
    <location>
        <begin position="178"/>
        <end position="276"/>
    </location>
</feature>
<dbReference type="AlphaFoldDB" id="A0A6B8RNX8"/>
<dbReference type="KEGG" id="ppsc:EHS13_25670"/>
<dbReference type="InterPro" id="IPR018062">
    <property type="entry name" value="HTH_AraC-typ_CS"/>
</dbReference>
<reference evidence="6" key="1">
    <citation type="submission" date="2018-11" db="EMBL/GenBank/DDBJ databases">
        <title>Complete genome sequence of Paenibacillus sp. ML311-T8.</title>
        <authorList>
            <person name="Nam Y.-D."/>
            <person name="Kang J."/>
            <person name="Chung W.-H."/>
            <person name="Park Y.S."/>
        </authorList>
    </citation>
    <scope>NUCLEOTIDE SEQUENCE [LARGE SCALE GENOMIC DNA]</scope>
    <source>
        <strain evidence="6">ML311-T8</strain>
    </source>
</reference>
<dbReference type="InterPro" id="IPR037923">
    <property type="entry name" value="HTH-like"/>
</dbReference>
<dbReference type="InterPro" id="IPR003313">
    <property type="entry name" value="AraC-bd"/>
</dbReference>
<protein>
    <submittedName>
        <fullName evidence="5">AraC family transcriptional regulator</fullName>
    </submittedName>
</protein>
<evidence type="ECO:0000256" key="2">
    <source>
        <dbReference type="ARBA" id="ARBA00023125"/>
    </source>
</evidence>
<keyword evidence="6" id="KW-1185">Reference proteome</keyword>
<keyword evidence="2" id="KW-0238">DNA-binding</keyword>
<dbReference type="Gene3D" id="2.60.120.280">
    <property type="entry name" value="Regulatory protein AraC"/>
    <property type="match status" value="1"/>
</dbReference>
<accession>A0A6B8RNX8</accession>
<dbReference type="GO" id="GO:0043565">
    <property type="term" value="F:sequence-specific DNA binding"/>
    <property type="evidence" value="ECO:0007669"/>
    <property type="project" value="InterPro"/>
</dbReference>
<dbReference type="CDD" id="cd06986">
    <property type="entry name" value="cupin_MmsR-like_N"/>
    <property type="match status" value="1"/>
</dbReference>
<name>A0A6B8RNX8_9BACL</name>
<dbReference type="SUPFAM" id="SSF46689">
    <property type="entry name" value="Homeodomain-like"/>
    <property type="match status" value="2"/>
</dbReference>